<evidence type="ECO:0000256" key="4">
    <source>
        <dbReference type="ARBA" id="ARBA00022679"/>
    </source>
</evidence>
<dbReference type="EC" id="2.7.13.3" evidence="2"/>
<evidence type="ECO:0000256" key="7">
    <source>
        <dbReference type="ARBA" id="ARBA00022840"/>
    </source>
</evidence>
<evidence type="ECO:0000259" key="10">
    <source>
        <dbReference type="SMART" id="SM00387"/>
    </source>
</evidence>
<dbReference type="Pfam" id="PF13581">
    <property type="entry name" value="HATPase_c_2"/>
    <property type="match status" value="1"/>
</dbReference>
<dbReference type="SUPFAM" id="SSF55874">
    <property type="entry name" value="ATPase domain of HSP90 chaperone/DNA topoisomerase II/histidine kinase"/>
    <property type="match status" value="1"/>
</dbReference>
<evidence type="ECO:0000256" key="6">
    <source>
        <dbReference type="ARBA" id="ARBA00022777"/>
    </source>
</evidence>
<dbReference type="GO" id="GO:0005524">
    <property type="term" value="F:ATP binding"/>
    <property type="evidence" value="ECO:0007669"/>
    <property type="project" value="UniProtKB-KW"/>
</dbReference>
<feature type="transmembrane region" description="Helical" evidence="9">
    <location>
        <begin position="12"/>
        <end position="30"/>
    </location>
</feature>
<name>A0A840NPI3_9ACTN</name>
<feature type="transmembrane region" description="Helical" evidence="9">
    <location>
        <begin position="128"/>
        <end position="151"/>
    </location>
</feature>
<keyword evidence="9" id="KW-0472">Membrane</keyword>
<sequence length="495" mass="51616">MESRVALFARRSAAGMAGGLVLAAFGLALLPVTAVVTLLMLLSVIGLVFPFPPAVRLSRWQARLGRRITLAVTGVDIDEPYRPRPAPPVRQPDGWYRADNRLYKKPTIPAYTQRLDWLLKDPATWRDLLWGIGFPLGAAPAAAIPAAMLLYGAASAVASGSLAGVALAVAGAALGPWTLRAAGLWNRALLAPTQRARLAGRVRDLAESRSQEVDAQAAQLRRIERDLHDGAQARLVAVGMTLGAAERLLDTDPAAAIALIGKAQEASATALAELRRLVRGIRPPVLAERGLADALRALAVDSALDVTVTIDAPGERCGEAVEAAVYFAVSELLTNAARHGGATSAAIDMTVRRRELTVVVRDDGSGGADPARGSGLRGIERRLTALDGTFTLDSPPGEPTVATLSVPEALAPEHDPEPEAPERAAAPSPSWNLRRVTALAGACLLVVLPLLLPVAAYWLVPALAVPSWPAAVTTAVAAGGALLLAGGIVGSVRRA</sequence>
<accession>A0A840NPI3</accession>
<dbReference type="InterPro" id="IPR003594">
    <property type="entry name" value="HATPase_dom"/>
</dbReference>
<keyword evidence="12" id="KW-1185">Reference proteome</keyword>
<dbReference type="InterPro" id="IPR025828">
    <property type="entry name" value="Put_sensor_dom"/>
</dbReference>
<dbReference type="GO" id="GO:0000155">
    <property type="term" value="F:phosphorelay sensor kinase activity"/>
    <property type="evidence" value="ECO:0007669"/>
    <property type="project" value="InterPro"/>
</dbReference>
<keyword evidence="5" id="KW-0547">Nucleotide-binding</keyword>
<dbReference type="InterPro" id="IPR050482">
    <property type="entry name" value="Sensor_HK_TwoCompSys"/>
</dbReference>
<dbReference type="EMBL" id="JACHGN010000001">
    <property type="protein sequence ID" value="MBB5130434.1"/>
    <property type="molecule type" value="Genomic_DNA"/>
</dbReference>
<evidence type="ECO:0000256" key="9">
    <source>
        <dbReference type="SAM" id="Phobius"/>
    </source>
</evidence>
<organism evidence="11 12">
    <name type="scientific">Thermocatellispora tengchongensis</name>
    <dbReference type="NCBI Taxonomy" id="1073253"/>
    <lineage>
        <taxon>Bacteria</taxon>
        <taxon>Bacillati</taxon>
        <taxon>Actinomycetota</taxon>
        <taxon>Actinomycetes</taxon>
        <taxon>Streptosporangiales</taxon>
        <taxon>Streptosporangiaceae</taxon>
        <taxon>Thermocatellispora</taxon>
    </lineage>
</organism>
<evidence type="ECO:0000313" key="11">
    <source>
        <dbReference type="EMBL" id="MBB5130434.1"/>
    </source>
</evidence>
<dbReference type="Pfam" id="PF13796">
    <property type="entry name" value="Sensor"/>
    <property type="match status" value="1"/>
</dbReference>
<dbReference type="CDD" id="cd16917">
    <property type="entry name" value="HATPase_UhpB-NarQ-NarX-like"/>
    <property type="match status" value="1"/>
</dbReference>
<evidence type="ECO:0000256" key="3">
    <source>
        <dbReference type="ARBA" id="ARBA00022553"/>
    </source>
</evidence>
<keyword evidence="8" id="KW-0902">Two-component regulatory system</keyword>
<keyword evidence="4" id="KW-0808">Transferase</keyword>
<keyword evidence="6 11" id="KW-0418">Kinase</keyword>
<evidence type="ECO:0000256" key="5">
    <source>
        <dbReference type="ARBA" id="ARBA00022741"/>
    </source>
</evidence>
<dbReference type="PANTHER" id="PTHR24421:SF10">
    <property type="entry name" value="NITRATE_NITRITE SENSOR PROTEIN NARQ"/>
    <property type="match status" value="1"/>
</dbReference>
<comment type="catalytic activity">
    <reaction evidence="1">
        <text>ATP + protein L-histidine = ADP + protein N-phospho-L-histidine.</text>
        <dbReference type="EC" id="2.7.13.3"/>
    </reaction>
</comment>
<evidence type="ECO:0000256" key="2">
    <source>
        <dbReference type="ARBA" id="ARBA00012438"/>
    </source>
</evidence>
<keyword evidence="7" id="KW-0067">ATP-binding</keyword>
<feature type="transmembrane region" description="Helical" evidence="9">
    <location>
        <begin position="471"/>
        <end position="492"/>
    </location>
</feature>
<keyword evidence="9" id="KW-0812">Transmembrane</keyword>
<dbReference type="InterPro" id="IPR011712">
    <property type="entry name" value="Sig_transdc_His_kin_sub3_dim/P"/>
</dbReference>
<dbReference type="Pfam" id="PF07730">
    <property type="entry name" value="HisKA_3"/>
    <property type="match status" value="1"/>
</dbReference>
<dbReference type="RefSeq" id="WP_185047328.1">
    <property type="nucleotide sequence ID" value="NZ_BAABIX010000006.1"/>
</dbReference>
<feature type="transmembrane region" description="Helical" evidence="9">
    <location>
        <begin position="157"/>
        <end position="179"/>
    </location>
</feature>
<feature type="transmembrane region" description="Helical" evidence="9">
    <location>
        <begin position="36"/>
        <end position="57"/>
    </location>
</feature>
<evidence type="ECO:0000256" key="8">
    <source>
        <dbReference type="ARBA" id="ARBA00023012"/>
    </source>
</evidence>
<keyword evidence="3" id="KW-0597">Phosphoprotein</keyword>
<evidence type="ECO:0000256" key="1">
    <source>
        <dbReference type="ARBA" id="ARBA00000085"/>
    </source>
</evidence>
<feature type="domain" description="Histidine kinase/HSP90-like ATPase" evidence="10">
    <location>
        <begin position="320"/>
        <end position="410"/>
    </location>
</feature>
<dbReference type="Gene3D" id="1.20.5.1930">
    <property type="match status" value="1"/>
</dbReference>
<dbReference type="InterPro" id="IPR036890">
    <property type="entry name" value="HATPase_C_sf"/>
</dbReference>
<comment type="caution">
    <text evidence="11">The sequence shown here is derived from an EMBL/GenBank/DDBJ whole genome shotgun (WGS) entry which is preliminary data.</text>
</comment>
<dbReference type="GO" id="GO:0016020">
    <property type="term" value="C:membrane"/>
    <property type="evidence" value="ECO:0007669"/>
    <property type="project" value="InterPro"/>
</dbReference>
<proteinExistence type="predicted"/>
<dbReference type="AlphaFoldDB" id="A0A840NPI3"/>
<dbReference type="GO" id="GO:0046983">
    <property type="term" value="F:protein dimerization activity"/>
    <property type="evidence" value="ECO:0007669"/>
    <property type="project" value="InterPro"/>
</dbReference>
<feature type="transmembrane region" description="Helical" evidence="9">
    <location>
        <begin position="436"/>
        <end position="459"/>
    </location>
</feature>
<protein>
    <recommendedName>
        <fullName evidence="2">histidine kinase</fullName>
        <ecNumber evidence="2">2.7.13.3</ecNumber>
    </recommendedName>
</protein>
<evidence type="ECO:0000313" key="12">
    <source>
        <dbReference type="Proteomes" id="UP000578449"/>
    </source>
</evidence>
<dbReference type="SMART" id="SM00387">
    <property type="entry name" value="HATPase_c"/>
    <property type="match status" value="1"/>
</dbReference>
<gene>
    <name evidence="11" type="ORF">HNP84_000122</name>
</gene>
<dbReference type="Proteomes" id="UP000578449">
    <property type="component" value="Unassembled WGS sequence"/>
</dbReference>
<dbReference type="PANTHER" id="PTHR24421">
    <property type="entry name" value="NITRATE/NITRITE SENSOR PROTEIN NARX-RELATED"/>
    <property type="match status" value="1"/>
</dbReference>
<reference evidence="11 12" key="1">
    <citation type="submission" date="2020-08" db="EMBL/GenBank/DDBJ databases">
        <title>Genomic Encyclopedia of Type Strains, Phase IV (KMG-IV): sequencing the most valuable type-strain genomes for metagenomic binning, comparative biology and taxonomic classification.</title>
        <authorList>
            <person name="Goeker M."/>
        </authorList>
    </citation>
    <scope>NUCLEOTIDE SEQUENCE [LARGE SCALE GENOMIC DNA]</scope>
    <source>
        <strain evidence="11 12">DSM 45615</strain>
    </source>
</reference>
<keyword evidence="9" id="KW-1133">Transmembrane helix</keyword>
<dbReference type="Gene3D" id="3.30.565.10">
    <property type="entry name" value="Histidine kinase-like ATPase, C-terminal domain"/>
    <property type="match status" value="1"/>
</dbReference>